<sequence length="108" mass="12616">MVAKWYCCRCNLLNESTHHNAVFCHCRHHVCEKCKHAKRKSHQHHHHHHHNHHNHDLHTRRPHGVTHHKTNAIHHHDDKHYEVAVEIGAIALQVLLQAAISSALCSIM</sequence>
<keyword evidence="3" id="KW-1185">Reference proteome</keyword>
<feature type="compositionally biased region" description="Basic residues" evidence="1">
    <location>
        <begin position="42"/>
        <end position="53"/>
    </location>
</feature>
<gene>
    <name evidence="2" type="ORF">CSSPJE1EN1_LOCUS14901</name>
</gene>
<dbReference type="Proteomes" id="UP001497444">
    <property type="component" value="Chromosome 2"/>
</dbReference>
<evidence type="ECO:0000313" key="3">
    <source>
        <dbReference type="Proteomes" id="UP001497444"/>
    </source>
</evidence>
<evidence type="ECO:0000313" key="2">
    <source>
        <dbReference type="EMBL" id="CAK9269423.1"/>
    </source>
</evidence>
<name>A0ABP0WRC7_9BRYO</name>
<evidence type="ECO:0000256" key="1">
    <source>
        <dbReference type="SAM" id="MobiDB-lite"/>
    </source>
</evidence>
<protein>
    <submittedName>
        <fullName evidence="2">Uncharacterized protein</fullName>
    </submittedName>
</protein>
<feature type="region of interest" description="Disordered" evidence="1">
    <location>
        <begin position="42"/>
        <end position="63"/>
    </location>
</feature>
<proteinExistence type="predicted"/>
<accession>A0ABP0WRC7</accession>
<reference evidence="2 3" key="1">
    <citation type="submission" date="2024-02" db="EMBL/GenBank/DDBJ databases">
        <authorList>
            <consortium name="ELIXIR-Norway"/>
            <consortium name="Elixir Norway"/>
        </authorList>
    </citation>
    <scope>NUCLEOTIDE SEQUENCE [LARGE SCALE GENOMIC DNA]</scope>
</reference>
<organism evidence="2 3">
    <name type="scientific">Sphagnum jensenii</name>
    <dbReference type="NCBI Taxonomy" id="128206"/>
    <lineage>
        <taxon>Eukaryota</taxon>
        <taxon>Viridiplantae</taxon>
        <taxon>Streptophyta</taxon>
        <taxon>Embryophyta</taxon>
        <taxon>Bryophyta</taxon>
        <taxon>Sphagnophytina</taxon>
        <taxon>Sphagnopsida</taxon>
        <taxon>Sphagnales</taxon>
        <taxon>Sphagnaceae</taxon>
        <taxon>Sphagnum</taxon>
    </lineage>
</organism>
<dbReference type="EMBL" id="OZ020097">
    <property type="protein sequence ID" value="CAK9269423.1"/>
    <property type="molecule type" value="Genomic_DNA"/>
</dbReference>